<evidence type="ECO:0000313" key="3">
    <source>
        <dbReference type="EMBL" id="KAF8478901.1"/>
    </source>
</evidence>
<protein>
    <submittedName>
        <fullName evidence="3">Uncharacterized protein</fullName>
    </submittedName>
</protein>
<dbReference type="OrthoDB" id="3265603at2759"/>
<feature type="compositionally biased region" description="Basic and acidic residues" evidence="1">
    <location>
        <begin position="209"/>
        <end position="222"/>
    </location>
</feature>
<dbReference type="EMBL" id="WHVB01000010">
    <property type="protein sequence ID" value="KAF8478901.1"/>
    <property type="molecule type" value="Genomic_DNA"/>
</dbReference>
<reference evidence="3" key="2">
    <citation type="journal article" date="2020" name="Nat. Commun.">
        <title>Large-scale genome sequencing of mycorrhizal fungi provides insights into the early evolution of symbiotic traits.</title>
        <authorList>
            <person name="Miyauchi S."/>
            <person name="Kiss E."/>
            <person name="Kuo A."/>
            <person name="Drula E."/>
            <person name="Kohler A."/>
            <person name="Sanchez-Garcia M."/>
            <person name="Morin E."/>
            <person name="Andreopoulos B."/>
            <person name="Barry K.W."/>
            <person name="Bonito G."/>
            <person name="Buee M."/>
            <person name="Carver A."/>
            <person name="Chen C."/>
            <person name="Cichocki N."/>
            <person name="Clum A."/>
            <person name="Culley D."/>
            <person name="Crous P.W."/>
            <person name="Fauchery L."/>
            <person name="Girlanda M."/>
            <person name="Hayes R.D."/>
            <person name="Keri Z."/>
            <person name="LaButti K."/>
            <person name="Lipzen A."/>
            <person name="Lombard V."/>
            <person name="Magnuson J."/>
            <person name="Maillard F."/>
            <person name="Murat C."/>
            <person name="Nolan M."/>
            <person name="Ohm R.A."/>
            <person name="Pangilinan J."/>
            <person name="Pereira M.F."/>
            <person name="Perotto S."/>
            <person name="Peter M."/>
            <person name="Pfister S."/>
            <person name="Riley R."/>
            <person name="Sitrit Y."/>
            <person name="Stielow J.B."/>
            <person name="Szollosi G."/>
            <person name="Zifcakova L."/>
            <person name="Stursova M."/>
            <person name="Spatafora J.W."/>
            <person name="Tedersoo L."/>
            <person name="Vaario L.M."/>
            <person name="Yamada A."/>
            <person name="Yan M."/>
            <person name="Wang P."/>
            <person name="Xu J."/>
            <person name="Bruns T."/>
            <person name="Baldrian P."/>
            <person name="Vilgalys R."/>
            <person name="Dunand C."/>
            <person name="Henrissat B."/>
            <person name="Grigoriev I.V."/>
            <person name="Hibbett D."/>
            <person name="Nagy L.G."/>
            <person name="Martin F.M."/>
        </authorList>
    </citation>
    <scope>NUCLEOTIDE SEQUENCE</scope>
    <source>
        <strain evidence="3">Prilba</strain>
    </source>
</reference>
<sequence>MAPNPALRRQAGTTQPSIASPTKHVSHEPKIGGSETAFIVLVIVLASIVIAASAGIYFLLRYGEPSAADRAARRKYSIRRRDVRAHPLPIGLPGSLSEKISSVFKGHRAGGGWMPAKDVDDDDLYAGGEWDTTDEPLRGLGHHGAVSLEYKQQQHDGDEYLRVGTAPSRHTSLTEESMESGTHRSHSASHVDADDDFGRDASQSVLTRQPDEEWINARDTRSGADNGSGAASPQGYLTPVPRRADSGHEIRLFAGSTPFQ</sequence>
<keyword evidence="2" id="KW-0472">Membrane</keyword>
<evidence type="ECO:0000313" key="4">
    <source>
        <dbReference type="Proteomes" id="UP000759537"/>
    </source>
</evidence>
<accession>A0A9P5MU76</accession>
<proteinExistence type="predicted"/>
<dbReference type="Proteomes" id="UP000759537">
    <property type="component" value="Unassembled WGS sequence"/>
</dbReference>
<evidence type="ECO:0000256" key="1">
    <source>
        <dbReference type="SAM" id="MobiDB-lite"/>
    </source>
</evidence>
<keyword evidence="4" id="KW-1185">Reference proteome</keyword>
<feature type="compositionally biased region" description="Basic and acidic residues" evidence="1">
    <location>
        <begin position="189"/>
        <end position="199"/>
    </location>
</feature>
<keyword evidence="2" id="KW-0812">Transmembrane</keyword>
<dbReference type="AlphaFoldDB" id="A0A9P5MU76"/>
<feature type="region of interest" description="Disordered" evidence="1">
    <location>
        <begin position="168"/>
        <end position="247"/>
    </location>
</feature>
<feature type="compositionally biased region" description="Polar residues" evidence="1">
    <location>
        <begin position="11"/>
        <end position="20"/>
    </location>
</feature>
<evidence type="ECO:0000256" key="2">
    <source>
        <dbReference type="SAM" id="Phobius"/>
    </source>
</evidence>
<feature type="region of interest" description="Disordered" evidence="1">
    <location>
        <begin position="1"/>
        <end position="28"/>
    </location>
</feature>
<keyword evidence="2" id="KW-1133">Transmembrane helix</keyword>
<gene>
    <name evidence="3" type="ORF">DFH94DRAFT_31369</name>
</gene>
<organism evidence="3 4">
    <name type="scientific">Russula ochroleuca</name>
    <dbReference type="NCBI Taxonomy" id="152965"/>
    <lineage>
        <taxon>Eukaryota</taxon>
        <taxon>Fungi</taxon>
        <taxon>Dikarya</taxon>
        <taxon>Basidiomycota</taxon>
        <taxon>Agaricomycotina</taxon>
        <taxon>Agaricomycetes</taxon>
        <taxon>Russulales</taxon>
        <taxon>Russulaceae</taxon>
        <taxon>Russula</taxon>
    </lineage>
</organism>
<feature type="transmembrane region" description="Helical" evidence="2">
    <location>
        <begin position="37"/>
        <end position="60"/>
    </location>
</feature>
<reference evidence="3" key="1">
    <citation type="submission" date="2019-10" db="EMBL/GenBank/DDBJ databases">
        <authorList>
            <consortium name="DOE Joint Genome Institute"/>
            <person name="Kuo A."/>
            <person name="Miyauchi S."/>
            <person name="Kiss E."/>
            <person name="Drula E."/>
            <person name="Kohler A."/>
            <person name="Sanchez-Garcia M."/>
            <person name="Andreopoulos B."/>
            <person name="Barry K.W."/>
            <person name="Bonito G."/>
            <person name="Buee M."/>
            <person name="Carver A."/>
            <person name="Chen C."/>
            <person name="Cichocki N."/>
            <person name="Clum A."/>
            <person name="Culley D."/>
            <person name="Crous P.W."/>
            <person name="Fauchery L."/>
            <person name="Girlanda M."/>
            <person name="Hayes R."/>
            <person name="Keri Z."/>
            <person name="LaButti K."/>
            <person name="Lipzen A."/>
            <person name="Lombard V."/>
            <person name="Magnuson J."/>
            <person name="Maillard F."/>
            <person name="Morin E."/>
            <person name="Murat C."/>
            <person name="Nolan M."/>
            <person name="Ohm R."/>
            <person name="Pangilinan J."/>
            <person name="Pereira M."/>
            <person name="Perotto S."/>
            <person name="Peter M."/>
            <person name="Riley R."/>
            <person name="Sitrit Y."/>
            <person name="Stielow B."/>
            <person name="Szollosi G."/>
            <person name="Zifcakova L."/>
            <person name="Stursova M."/>
            <person name="Spatafora J.W."/>
            <person name="Tedersoo L."/>
            <person name="Vaario L.-M."/>
            <person name="Yamada A."/>
            <person name="Yan M."/>
            <person name="Wang P."/>
            <person name="Xu J."/>
            <person name="Bruns T."/>
            <person name="Baldrian P."/>
            <person name="Vilgalys R."/>
            <person name="Henrissat B."/>
            <person name="Grigoriev I.V."/>
            <person name="Hibbett D."/>
            <person name="Nagy L.G."/>
            <person name="Martin F.M."/>
        </authorList>
    </citation>
    <scope>NUCLEOTIDE SEQUENCE</scope>
    <source>
        <strain evidence="3">Prilba</strain>
    </source>
</reference>
<comment type="caution">
    <text evidence="3">The sequence shown here is derived from an EMBL/GenBank/DDBJ whole genome shotgun (WGS) entry which is preliminary data.</text>
</comment>
<name>A0A9P5MU76_9AGAM</name>